<dbReference type="InterPro" id="IPR001173">
    <property type="entry name" value="Glyco_trans_2-like"/>
</dbReference>
<dbReference type="EMBL" id="JBHUMA010000004">
    <property type="protein sequence ID" value="MFD2597686.1"/>
    <property type="molecule type" value="Genomic_DNA"/>
</dbReference>
<comment type="caution">
    <text evidence="3">The sequence shown here is derived from an EMBL/GenBank/DDBJ whole genome shotgun (WGS) entry which is preliminary data.</text>
</comment>
<evidence type="ECO:0000313" key="3">
    <source>
        <dbReference type="EMBL" id="MFD2597686.1"/>
    </source>
</evidence>
<dbReference type="GO" id="GO:0016757">
    <property type="term" value="F:glycosyltransferase activity"/>
    <property type="evidence" value="ECO:0007669"/>
    <property type="project" value="UniProtKB-KW"/>
</dbReference>
<keyword evidence="4" id="KW-1185">Reference proteome</keyword>
<keyword evidence="1" id="KW-1133">Transmembrane helix</keyword>
<dbReference type="Gene3D" id="3.90.550.10">
    <property type="entry name" value="Spore Coat Polysaccharide Biosynthesis Protein SpsA, Chain A"/>
    <property type="match status" value="1"/>
</dbReference>
<name>A0ABW5NG82_9SPHI</name>
<dbReference type="PANTHER" id="PTHR43685">
    <property type="entry name" value="GLYCOSYLTRANSFERASE"/>
    <property type="match status" value="1"/>
</dbReference>
<protein>
    <submittedName>
        <fullName evidence="3">Glycosyltransferase</fullName>
        <ecNumber evidence="3">2.4.-.-</ecNumber>
    </submittedName>
</protein>
<keyword evidence="1" id="KW-0472">Membrane</keyword>
<organism evidence="3 4">
    <name type="scientific">Sphingobacterium corticis</name>
    <dbReference type="NCBI Taxonomy" id="1812823"/>
    <lineage>
        <taxon>Bacteria</taxon>
        <taxon>Pseudomonadati</taxon>
        <taxon>Bacteroidota</taxon>
        <taxon>Sphingobacteriia</taxon>
        <taxon>Sphingobacteriales</taxon>
        <taxon>Sphingobacteriaceae</taxon>
        <taxon>Sphingobacterium</taxon>
    </lineage>
</organism>
<proteinExistence type="predicted"/>
<dbReference type="RefSeq" id="WP_380867001.1">
    <property type="nucleotide sequence ID" value="NZ_JBHUMA010000004.1"/>
</dbReference>
<reference evidence="4" key="1">
    <citation type="journal article" date="2019" name="Int. J. Syst. Evol. Microbiol.">
        <title>The Global Catalogue of Microorganisms (GCM) 10K type strain sequencing project: providing services to taxonomists for standard genome sequencing and annotation.</title>
        <authorList>
            <consortium name="The Broad Institute Genomics Platform"/>
            <consortium name="The Broad Institute Genome Sequencing Center for Infectious Disease"/>
            <person name="Wu L."/>
            <person name="Ma J."/>
        </authorList>
    </citation>
    <scope>NUCLEOTIDE SEQUENCE [LARGE SCALE GENOMIC DNA]</scope>
    <source>
        <strain evidence="4">KCTC 42248</strain>
    </source>
</reference>
<feature type="transmembrane region" description="Helical" evidence="1">
    <location>
        <begin position="293"/>
        <end position="313"/>
    </location>
</feature>
<dbReference type="PANTHER" id="PTHR43685:SF2">
    <property type="entry name" value="GLYCOSYLTRANSFERASE 2-LIKE DOMAIN-CONTAINING PROTEIN"/>
    <property type="match status" value="1"/>
</dbReference>
<gene>
    <name evidence="3" type="ORF">ACFSQ3_01885</name>
</gene>
<dbReference type="InterPro" id="IPR050834">
    <property type="entry name" value="Glycosyltransf_2"/>
</dbReference>
<keyword evidence="3" id="KW-0808">Transferase</keyword>
<dbReference type="EC" id="2.4.-.-" evidence="3"/>
<keyword evidence="3" id="KW-0328">Glycosyltransferase</keyword>
<dbReference type="SUPFAM" id="SSF53448">
    <property type="entry name" value="Nucleotide-diphospho-sugar transferases"/>
    <property type="match status" value="1"/>
</dbReference>
<dbReference type="InterPro" id="IPR029044">
    <property type="entry name" value="Nucleotide-diphossugar_trans"/>
</dbReference>
<evidence type="ECO:0000313" key="4">
    <source>
        <dbReference type="Proteomes" id="UP001597393"/>
    </source>
</evidence>
<feature type="transmembrane region" description="Helical" evidence="1">
    <location>
        <begin position="350"/>
        <end position="371"/>
    </location>
</feature>
<feature type="domain" description="Glycosyltransferase 2-like" evidence="2">
    <location>
        <begin position="56"/>
        <end position="200"/>
    </location>
</feature>
<dbReference type="Proteomes" id="UP001597393">
    <property type="component" value="Unassembled WGS sequence"/>
</dbReference>
<keyword evidence="1" id="KW-0812">Transmembrane</keyword>
<sequence length="381" mass="44017">MSFPEEPLFTYWPYLIVAALGITFFVQVYYLLFVYSKLSRYKLSEELPDQALPPISVVISAYNEQDNLKQFLPLVLEQDYPQFEVVVVNDCSDDETPWILRELASQHAHLKIIDIGEHIRLKHTKKFTITIGIKAAKYEHLVFTDADCEPASNTWLKHMVTPFAAGNEIVLGYSPYFKYPGFLNKLIRFETTHTAMTYLSYALKGDPYMGVGRNLAYTKALFYRGKGFNAHMHIKSGDDDLFVNQNATSQNTAICLSAESHTYSVPKLTWKSYNKQKARHAGASVMYKPRHKWMLATQLISSILFYLLLGTALAVMPHWWFIPVGLYVLRLILQYAVFTSSFKKLAVADLLWWLPVLDIFFYFFICLNGLFNRNKKQTSWK</sequence>
<feature type="transmembrane region" description="Helical" evidence="1">
    <location>
        <begin position="12"/>
        <end position="35"/>
    </location>
</feature>
<evidence type="ECO:0000259" key="2">
    <source>
        <dbReference type="Pfam" id="PF00535"/>
    </source>
</evidence>
<dbReference type="Pfam" id="PF00535">
    <property type="entry name" value="Glycos_transf_2"/>
    <property type="match status" value="1"/>
</dbReference>
<evidence type="ECO:0000256" key="1">
    <source>
        <dbReference type="SAM" id="Phobius"/>
    </source>
</evidence>
<accession>A0ABW5NG82</accession>